<dbReference type="KEGG" id="cthr:CTHT_0069730"/>
<keyword evidence="3" id="KW-0240">DNA-directed RNA polymerase</keyword>
<dbReference type="GO" id="GO:0006351">
    <property type="term" value="P:DNA-templated transcription"/>
    <property type="evidence" value="ECO:0007669"/>
    <property type="project" value="InterPro"/>
</dbReference>
<dbReference type="RefSeq" id="XP_006697251.1">
    <property type="nucleotide sequence ID" value="XM_006697188.1"/>
</dbReference>
<dbReference type="GO" id="GO:0000428">
    <property type="term" value="C:DNA-directed RNA polymerase complex"/>
    <property type="evidence" value="ECO:0007669"/>
    <property type="project" value="UniProtKB-KW"/>
</dbReference>
<dbReference type="AlphaFoldDB" id="G0SHE4"/>
<evidence type="ECO:0000256" key="3">
    <source>
        <dbReference type="ARBA" id="ARBA00022478"/>
    </source>
</evidence>
<dbReference type="GO" id="GO:0005730">
    <property type="term" value="C:nucleolus"/>
    <property type="evidence" value="ECO:0007669"/>
    <property type="project" value="UniProtKB-SubCell"/>
</dbReference>
<comment type="similarity">
    <text evidence="2">Belongs to the eukaryotic RPA49/POLR1E RNA polymerase subunit family.</text>
</comment>
<dbReference type="EMBL" id="GL988047">
    <property type="protein sequence ID" value="EGS17633.1"/>
    <property type="molecule type" value="Genomic_DNA"/>
</dbReference>
<keyword evidence="4" id="KW-0804">Transcription</keyword>
<reference evidence="7 8" key="1">
    <citation type="journal article" date="2011" name="Cell">
        <title>Insight into structure and assembly of the nuclear pore complex by utilizing the genome of a eukaryotic thermophile.</title>
        <authorList>
            <person name="Amlacher S."/>
            <person name="Sarges P."/>
            <person name="Flemming D."/>
            <person name="van Noort V."/>
            <person name="Kunze R."/>
            <person name="Devos D.P."/>
            <person name="Arumugam M."/>
            <person name="Bork P."/>
            <person name="Hurt E."/>
        </authorList>
    </citation>
    <scope>NUCLEOTIDE SEQUENCE [LARGE SCALE GENOMIC DNA]</scope>
    <source>
        <strain evidence="8">DSM 1495 / CBS 144.50 / IMI 039719</strain>
    </source>
</reference>
<proteinExistence type="inferred from homology"/>
<dbReference type="OrthoDB" id="532500at2759"/>
<dbReference type="Pfam" id="PF06870">
    <property type="entry name" value="RNA_pol_I_A49"/>
    <property type="match status" value="1"/>
</dbReference>
<evidence type="ECO:0000256" key="5">
    <source>
        <dbReference type="ARBA" id="ARBA00023242"/>
    </source>
</evidence>
<dbReference type="GO" id="GO:0003677">
    <property type="term" value="F:DNA binding"/>
    <property type="evidence" value="ECO:0007669"/>
    <property type="project" value="InterPro"/>
</dbReference>
<keyword evidence="5" id="KW-0539">Nucleus</keyword>
<dbReference type="HOGENOM" id="CLU_034953_1_0_1"/>
<dbReference type="Proteomes" id="UP000008066">
    <property type="component" value="Unassembled WGS sequence"/>
</dbReference>
<evidence type="ECO:0000256" key="1">
    <source>
        <dbReference type="ARBA" id="ARBA00004604"/>
    </source>
</evidence>
<feature type="region of interest" description="Disordered" evidence="6">
    <location>
        <begin position="1"/>
        <end position="30"/>
    </location>
</feature>
<dbReference type="OMA" id="LWNHYVA"/>
<dbReference type="eggNOG" id="KOG4183">
    <property type="taxonomic scope" value="Eukaryota"/>
</dbReference>
<comment type="subcellular location">
    <subcellularLocation>
        <location evidence="1">Nucleus</location>
        <location evidence="1">Nucleolus</location>
    </subcellularLocation>
</comment>
<accession>G0SHE4</accession>
<evidence type="ECO:0000313" key="7">
    <source>
        <dbReference type="EMBL" id="EGS17633.1"/>
    </source>
</evidence>
<organism evidence="8">
    <name type="scientific">Chaetomium thermophilum (strain DSM 1495 / CBS 144.50 / IMI 039719)</name>
    <name type="common">Thermochaetoides thermophila</name>
    <dbReference type="NCBI Taxonomy" id="759272"/>
    <lineage>
        <taxon>Eukaryota</taxon>
        <taxon>Fungi</taxon>
        <taxon>Dikarya</taxon>
        <taxon>Ascomycota</taxon>
        <taxon>Pezizomycotina</taxon>
        <taxon>Sordariomycetes</taxon>
        <taxon>Sordariomycetidae</taxon>
        <taxon>Sordariales</taxon>
        <taxon>Chaetomiaceae</taxon>
        <taxon>Thermochaetoides</taxon>
    </lineage>
</organism>
<evidence type="ECO:0000256" key="6">
    <source>
        <dbReference type="SAM" id="MobiDB-lite"/>
    </source>
</evidence>
<dbReference type="STRING" id="759272.G0SHE4"/>
<dbReference type="GeneID" id="18261011"/>
<evidence type="ECO:0000256" key="2">
    <source>
        <dbReference type="ARBA" id="ARBA00009430"/>
    </source>
</evidence>
<protein>
    <submittedName>
        <fullName evidence="7">RNA polymerase I-like protein</fullName>
    </submittedName>
</protein>
<evidence type="ECO:0000313" key="8">
    <source>
        <dbReference type="Proteomes" id="UP000008066"/>
    </source>
</evidence>
<name>G0SHE4_CHATD</name>
<sequence>MSDSPSKKRPRHEEATPQSKKKKVEIQSGRPVAPTFQVTKVLKPQVSPPVVALTPGISLPDGFLFDVYDKADQQPSAKRRKSGGTPAQSEMALFSSKHRSIDYTAREERHKTVDQVMNHFLAIIDPKTGQIEVVQAKKMAVRGTVRSKQASSEAMEGDAGKPTFAEQKMELGEAFGTKKAKKAIQAVAENAMLAARSRGKLDEDARALVHTIKDSSEHMATREELQAAVDMARPVPRGNFDAEDIQDVYVPREIIGAEVLNAIPILEWQEKAKKNEPLLVPSRFVANRINRVASNENAVERLKVLRYLLWTIVFYATTTQGKERGTRNIGKRDKLRQVMVGAPEIVIENIRRKFSDAGVMRKTHVDLLMTHCCAFACIVDNFEVNTLDLREDLKLEQKQINQYFMEIGARIKQKKTGDKLDTIAKLALPLQFPKMRVPATKRR</sequence>
<dbReference type="InterPro" id="IPR009668">
    <property type="entry name" value="RNA_pol-assoc_fac_A49-like"/>
</dbReference>
<gene>
    <name evidence="7" type="ORF">CTHT_0069730</name>
</gene>
<dbReference type="PANTHER" id="PTHR14440">
    <property type="entry name" value="DNA-DIRECTED RNA POLYMERASE I SUBUNIT RPA49"/>
    <property type="match status" value="1"/>
</dbReference>
<keyword evidence="8" id="KW-1185">Reference proteome</keyword>
<evidence type="ECO:0000256" key="4">
    <source>
        <dbReference type="ARBA" id="ARBA00023163"/>
    </source>
</evidence>